<evidence type="ECO:0000313" key="12">
    <source>
        <dbReference type="EMBL" id="KAF6100716.1"/>
    </source>
</evidence>
<evidence type="ECO:0000259" key="11">
    <source>
        <dbReference type="PROSITE" id="PS50240"/>
    </source>
</evidence>
<sequence>MAPSLCGPGGLSRSLLLLLLPLLLPLLNSGYKEDDTKPACGKPWWSKALDVTRHWPWEASLRLESQHVCGGALIGREWVVTAAHCIQGTKEYSVVLGTSQLNPPSPWKAVSIPVRDIIMHPKYWGRTFTMGDVALLRLHAPATFSEHVQPICLPEPTFDLKIGTQCWVTGWSQAKQRFSQPWFWGCGQTNVSCRVVNGKVVDVGKWPWQVSILFLGVYVCSGSLIHQQWILTAGHCLQRSLEPSQYSVMVGVQHLPENGTRLPLSQIVIHENFRNFMSNDIALLKLKDPIVWSPMIQPVCLPSTKLTLSKGTLCWMIVWGRSSALVNQTAPYTLQEVAVRIISNRICNDRYHFLFLKDQRMFVGKDMLCASSELGVDSCQSNSGSSMVCQLNKTWIQVGVESWSFSCKRHLFPDVYTSTAHFTQWIQGQISNVRLISSACSALPGPVFRTGYLLLVSLGSLWLL</sequence>
<dbReference type="InterPro" id="IPR018114">
    <property type="entry name" value="TRYPSIN_HIS"/>
</dbReference>
<proteinExistence type="inferred from homology"/>
<evidence type="ECO:0000256" key="6">
    <source>
        <dbReference type="ARBA" id="ARBA00024195"/>
    </source>
</evidence>
<dbReference type="Pfam" id="PF00089">
    <property type="entry name" value="Trypsin"/>
    <property type="match status" value="2"/>
</dbReference>
<comment type="function">
    <text evidence="8">Tryptase is the major neutral protease present in mast cells and is secreted upon the coupled activation-degranulation response of this cell type.</text>
</comment>
<dbReference type="InterPro" id="IPR043504">
    <property type="entry name" value="Peptidase_S1_PA_chymotrypsin"/>
</dbReference>
<keyword evidence="10" id="KW-0732">Signal</keyword>
<dbReference type="SMART" id="SM00020">
    <property type="entry name" value="Tryp_SPc"/>
    <property type="match status" value="2"/>
</dbReference>
<keyword evidence="3" id="KW-0964">Secreted</keyword>
<feature type="domain" description="Peptidase S1" evidence="11">
    <location>
        <begin position="55"/>
        <end position="173"/>
    </location>
</feature>
<dbReference type="CDD" id="cd00190">
    <property type="entry name" value="Tryp_SPc"/>
    <property type="match status" value="1"/>
</dbReference>
<name>A0A834E204_9CHIR</name>
<protein>
    <recommendedName>
        <fullName evidence="9">tryptase</fullName>
        <ecNumber evidence="9">3.4.21.59</ecNumber>
    </recommendedName>
</protein>
<comment type="similarity">
    <text evidence="6">Belongs to the peptidase S1 family. CLIP subfamily.</text>
</comment>
<dbReference type="GO" id="GO:0006508">
    <property type="term" value="P:proteolysis"/>
    <property type="evidence" value="ECO:0007669"/>
    <property type="project" value="UniProtKB-KW"/>
</dbReference>
<evidence type="ECO:0000256" key="4">
    <source>
        <dbReference type="ARBA" id="ARBA00022825"/>
    </source>
</evidence>
<evidence type="ECO:0000256" key="1">
    <source>
        <dbReference type="ARBA" id="ARBA00004613"/>
    </source>
</evidence>
<feature type="domain" description="Peptidase S1" evidence="11">
    <location>
        <begin position="195"/>
        <end position="431"/>
    </location>
</feature>
<organism evidence="12 13">
    <name type="scientific">Phyllostomus discolor</name>
    <name type="common">pale spear-nosed bat</name>
    <dbReference type="NCBI Taxonomy" id="89673"/>
    <lineage>
        <taxon>Eukaryota</taxon>
        <taxon>Metazoa</taxon>
        <taxon>Chordata</taxon>
        <taxon>Craniata</taxon>
        <taxon>Vertebrata</taxon>
        <taxon>Euteleostomi</taxon>
        <taxon>Mammalia</taxon>
        <taxon>Eutheria</taxon>
        <taxon>Laurasiatheria</taxon>
        <taxon>Chiroptera</taxon>
        <taxon>Yangochiroptera</taxon>
        <taxon>Phyllostomidae</taxon>
        <taxon>Phyllostominae</taxon>
        <taxon>Phyllostomus</taxon>
    </lineage>
</organism>
<dbReference type="InterPro" id="IPR001314">
    <property type="entry name" value="Peptidase_S1A"/>
</dbReference>
<evidence type="ECO:0000256" key="3">
    <source>
        <dbReference type="ARBA" id="ARBA00022525"/>
    </source>
</evidence>
<dbReference type="EMBL" id="JABVXQ010000007">
    <property type="protein sequence ID" value="KAF6100716.1"/>
    <property type="molecule type" value="Genomic_DNA"/>
</dbReference>
<feature type="chain" id="PRO_5032791532" description="tryptase" evidence="10">
    <location>
        <begin position="31"/>
        <end position="464"/>
    </location>
</feature>
<comment type="subcellular location">
    <subcellularLocation>
        <location evidence="1">Secreted</location>
    </subcellularLocation>
</comment>
<evidence type="ECO:0000256" key="9">
    <source>
        <dbReference type="ARBA" id="ARBA00066748"/>
    </source>
</evidence>
<dbReference type="PROSITE" id="PS00134">
    <property type="entry name" value="TRYPSIN_HIS"/>
    <property type="match status" value="1"/>
</dbReference>
<dbReference type="PROSITE" id="PS50240">
    <property type="entry name" value="TRYPSIN_DOM"/>
    <property type="match status" value="2"/>
</dbReference>
<dbReference type="GO" id="GO:0005576">
    <property type="term" value="C:extracellular region"/>
    <property type="evidence" value="ECO:0007669"/>
    <property type="project" value="UniProtKB-SubCell"/>
</dbReference>
<evidence type="ECO:0000313" key="13">
    <source>
        <dbReference type="Proteomes" id="UP000664940"/>
    </source>
</evidence>
<evidence type="ECO:0000256" key="7">
    <source>
        <dbReference type="ARBA" id="ARBA00050838"/>
    </source>
</evidence>
<accession>A0A834E204</accession>
<dbReference type="SUPFAM" id="SSF50494">
    <property type="entry name" value="Trypsin-like serine proteases"/>
    <property type="match status" value="2"/>
</dbReference>
<dbReference type="AlphaFoldDB" id="A0A834E204"/>
<keyword evidence="4" id="KW-0378">Hydrolase</keyword>
<dbReference type="InterPro" id="IPR051487">
    <property type="entry name" value="Ser/Thr_Proteases_Immune/Dev"/>
</dbReference>
<comment type="caution">
    <text evidence="12">The sequence shown here is derived from an EMBL/GenBank/DDBJ whole genome shotgun (WGS) entry which is preliminary data.</text>
</comment>
<evidence type="ECO:0000256" key="2">
    <source>
        <dbReference type="ARBA" id="ARBA00011881"/>
    </source>
</evidence>
<keyword evidence="12" id="KW-0645">Protease</keyword>
<comment type="subunit">
    <text evidence="2">Homotetramer.</text>
</comment>
<keyword evidence="4" id="KW-0720">Serine protease</keyword>
<dbReference type="EC" id="3.4.21.59" evidence="9"/>
<dbReference type="GO" id="GO:0004252">
    <property type="term" value="F:serine-type endopeptidase activity"/>
    <property type="evidence" value="ECO:0007669"/>
    <property type="project" value="UniProtKB-EC"/>
</dbReference>
<dbReference type="FunFam" id="2.40.10.10:FF:000122">
    <property type="entry name" value="Chymotrypsin-like elastase family member 1"/>
    <property type="match status" value="1"/>
</dbReference>
<evidence type="ECO:0000256" key="8">
    <source>
        <dbReference type="ARBA" id="ARBA00054350"/>
    </source>
</evidence>
<reference evidence="12 13" key="1">
    <citation type="journal article" date="2020" name="Nature">
        <title>Six reference-quality genomes reveal evolution of bat adaptations.</title>
        <authorList>
            <person name="Jebb D."/>
            <person name="Huang Z."/>
            <person name="Pippel M."/>
            <person name="Hughes G.M."/>
            <person name="Lavrichenko K."/>
            <person name="Devanna P."/>
            <person name="Winkler S."/>
            <person name="Jermiin L.S."/>
            <person name="Skirmuntt E.C."/>
            <person name="Katzourakis A."/>
            <person name="Burkitt-Gray L."/>
            <person name="Ray D.A."/>
            <person name="Sullivan K.A.M."/>
            <person name="Roscito J.G."/>
            <person name="Kirilenko B.M."/>
            <person name="Davalos L.M."/>
            <person name="Corthals A.P."/>
            <person name="Power M.L."/>
            <person name="Jones G."/>
            <person name="Ransome R.D."/>
            <person name="Dechmann D.K.N."/>
            <person name="Locatelli A.G."/>
            <person name="Puechmaille S.J."/>
            <person name="Fedrigo O."/>
            <person name="Jarvis E.D."/>
            <person name="Hiller M."/>
            <person name="Vernes S.C."/>
            <person name="Myers E.W."/>
            <person name="Teeling E.C."/>
        </authorList>
    </citation>
    <scope>NUCLEOTIDE SEQUENCE [LARGE SCALE GENOMIC DNA]</scope>
    <source>
        <strain evidence="12">Bat1K_MPI-CBG_1</strain>
    </source>
</reference>
<gene>
    <name evidence="12" type="ORF">HJG60_015670</name>
</gene>
<evidence type="ECO:0000256" key="5">
    <source>
        <dbReference type="ARBA" id="ARBA00023157"/>
    </source>
</evidence>
<evidence type="ECO:0000256" key="10">
    <source>
        <dbReference type="SAM" id="SignalP"/>
    </source>
</evidence>
<dbReference type="PRINTS" id="PR00722">
    <property type="entry name" value="CHYMOTRYPSIN"/>
</dbReference>
<comment type="catalytic activity">
    <reaction evidence="7">
        <text>Preferential cleavage: Arg-|-Xaa, Lys-|-Xaa, but with more restricted specificity than trypsin.</text>
        <dbReference type="EC" id="3.4.21.59"/>
    </reaction>
</comment>
<dbReference type="Gene3D" id="2.40.10.10">
    <property type="entry name" value="Trypsin-like serine proteases"/>
    <property type="match status" value="2"/>
</dbReference>
<dbReference type="PANTHER" id="PTHR24256">
    <property type="entry name" value="TRYPTASE-RELATED"/>
    <property type="match status" value="1"/>
</dbReference>
<dbReference type="InterPro" id="IPR001254">
    <property type="entry name" value="Trypsin_dom"/>
</dbReference>
<dbReference type="InterPro" id="IPR009003">
    <property type="entry name" value="Peptidase_S1_PA"/>
</dbReference>
<feature type="signal peptide" evidence="10">
    <location>
        <begin position="1"/>
        <end position="30"/>
    </location>
</feature>
<keyword evidence="5" id="KW-1015">Disulfide bond</keyword>
<dbReference type="FunFam" id="2.40.10.10:FF:000039">
    <property type="entry name" value="Brain-specific serine protease 4"/>
    <property type="match status" value="1"/>
</dbReference>
<dbReference type="Proteomes" id="UP000664940">
    <property type="component" value="Unassembled WGS sequence"/>
</dbReference>